<protein>
    <submittedName>
        <fullName evidence="5">Polysaccharide pyruvyl transferase family protein</fullName>
    </submittedName>
</protein>
<sequence length="1229" mass="141122">MKPFLSVCMIVKDEEKVIKRCLESIVGIADEIIIADTGSSDSTKNIAVTYTDKVYDYKWEDDFSKARNFAASKAKGEWIFAIDADEYVDRNSFFAFKEELKNNPQNYNILAVQIVNFVGVNGNNTELNYHERVYKNDGFISYFRSIHELLKHKESKESRGFSGLQIFHSGYMGNIVKEKEKSKRNLTLLKNKKDKEPIDYYYLGSEYDQLGDLDKAIKNYKKGFQLKEDHNRDWVKKLLLRLVDTLHRADRDNEAIEIIDSCEEIYPYIVDFKFYRGKIFFDNGDFIHSKRVFEDILRKKNELKADTSNDFLEYLPHKFLGEIYESANELHLAVHHYSRALSINDADDYEWSKLINLLAKHSSLEELTEFMNNKLLTRHNITPQEVIKILLDVPDLNVQKLTRSILDEPELSTGEKEALFIKNLCLDGNINEVSKKLGEKSPSQIYSLLTKGIFSLIDFIIFTIETENQGYQKFLYEIKFDQNIGNLLNLLFNKKHKKLGEFEEELFISILKQANVLGWETVINQLNHKIKYLSVDAKVKIKKMKSKFTRNSETDDQEYESNQDQIGNDINCGIGELKVQIEGLLAKQHYNEALTIIDEALKIEPSNVDLYSIKAVVLISLQQIDKAKEELEKGLEIDPNHVDCLYNLAFIYEQIDQMDLAFDLYRKILILTNEEELRLEVISKIEQLEDRSKNSKLEKRDKKKILYLGWLGQNNIGDEVLYELFEHMFYKYNQHSENVYIDAFSTDSSNKVSISSYDLVVLGGGSLIHLPYWINICSEARKQNIPVVSWGTGIDGFYKSEHLNSIAISTQLANQFKDEYEQFKYISVRGSFTKNALLNIGVKSEIDEIGDPALIYAIEFLGEQQDLVKNNKNILINWGTSYNNIFGQNEEKVEQELASVANLLISNGYSITIYPIWTEDIEPVKRLGQKINNKKCQIISEVYDAKTLQKLISQSYMTINLKLHANILSASANVPFISLAYRGKCFDFAKTVDCLEYTLPTDQVTSKQIMQIVESIEDNYQSVVSRYKNAKEKYYPKIINSIKVIFNKLGEDGPKNSNNKAQLTFKRIGENVQIHKGTFFMSQNIEIGDNVYIGPEAYIFAQGGLVIGDGTIIGPRVTILTNNHNFDSPDLKSIPYDGKNILKKVTLCENVWMGANVSIVPGVKIGEGAVIAMGAVVTKDVPPFAVVGGNPAKIIKYRDKERYNQLKKEGKIYLKMKENNDIPIYFTQE</sequence>
<dbReference type="SUPFAM" id="SSF48452">
    <property type="entry name" value="TPR-like"/>
    <property type="match status" value="2"/>
</dbReference>
<dbReference type="Pfam" id="PF14559">
    <property type="entry name" value="TPR_19"/>
    <property type="match status" value="1"/>
</dbReference>
<dbReference type="InterPro" id="IPR019734">
    <property type="entry name" value="TPR_rpt"/>
</dbReference>
<dbReference type="Gene3D" id="1.25.40.10">
    <property type="entry name" value="Tetratricopeptide repeat domain"/>
    <property type="match status" value="3"/>
</dbReference>
<reference evidence="5 6" key="1">
    <citation type="submission" date="2021-01" db="EMBL/GenBank/DDBJ databases">
        <title>Genome public.</title>
        <authorList>
            <person name="Liu C."/>
            <person name="Sun Q."/>
        </authorList>
    </citation>
    <scope>NUCLEOTIDE SEQUENCE [LARGE SCALE GENOMIC DNA]</scope>
    <source>
        <strain evidence="5 6">YIM B02564</strain>
    </source>
</reference>
<dbReference type="CDD" id="cd02511">
    <property type="entry name" value="Beta4Glucosyltransferase"/>
    <property type="match status" value="1"/>
</dbReference>
<dbReference type="SMART" id="SM00028">
    <property type="entry name" value="TPR"/>
    <property type="match status" value="5"/>
</dbReference>
<dbReference type="InterPro" id="IPR007345">
    <property type="entry name" value="Polysacch_pyruvyl_Trfase"/>
</dbReference>
<dbReference type="PANTHER" id="PTHR43630">
    <property type="entry name" value="POLY-BETA-1,6-N-ACETYL-D-GLUCOSAMINE SYNTHASE"/>
    <property type="match status" value="1"/>
</dbReference>
<feature type="repeat" description="TPR" evidence="1">
    <location>
        <begin position="197"/>
        <end position="230"/>
    </location>
</feature>
<dbReference type="Proteomes" id="UP000623967">
    <property type="component" value="Unassembled WGS sequence"/>
</dbReference>
<evidence type="ECO:0000256" key="2">
    <source>
        <dbReference type="SAM" id="Coils"/>
    </source>
</evidence>
<dbReference type="SUPFAM" id="SSF53448">
    <property type="entry name" value="Nucleotide-diphospho-sugar transferases"/>
    <property type="match status" value="1"/>
</dbReference>
<evidence type="ECO:0000256" key="1">
    <source>
        <dbReference type="PROSITE-ProRule" id="PRU00339"/>
    </source>
</evidence>
<evidence type="ECO:0000259" key="4">
    <source>
        <dbReference type="Pfam" id="PF04230"/>
    </source>
</evidence>
<keyword evidence="2" id="KW-0175">Coiled coil</keyword>
<keyword evidence="6" id="KW-1185">Reference proteome</keyword>
<feature type="repeat" description="TPR" evidence="1">
    <location>
        <begin position="608"/>
        <end position="641"/>
    </location>
</feature>
<dbReference type="SUPFAM" id="SSF51161">
    <property type="entry name" value="Trimeric LpxA-like enzymes"/>
    <property type="match status" value="1"/>
</dbReference>
<proteinExistence type="predicted"/>
<dbReference type="GO" id="GO:0016740">
    <property type="term" value="F:transferase activity"/>
    <property type="evidence" value="ECO:0007669"/>
    <property type="project" value="UniProtKB-KW"/>
</dbReference>
<dbReference type="PROSITE" id="PS50005">
    <property type="entry name" value="TPR"/>
    <property type="match status" value="2"/>
</dbReference>
<feature type="domain" description="Glycosyltransferase 2-like" evidence="3">
    <location>
        <begin position="6"/>
        <end position="128"/>
    </location>
</feature>
<dbReference type="InterPro" id="IPR011990">
    <property type="entry name" value="TPR-like_helical_dom_sf"/>
</dbReference>
<dbReference type="Gene3D" id="2.160.10.10">
    <property type="entry name" value="Hexapeptide repeat proteins"/>
    <property type="match status" value="1"/>
</dbReference>
<organism evidence="5 6">
    <name type="scientific">Neobacillus paridis</name>
    <dbReference type="NCBI Taxonomy" id="2803862"/>
    <lineage>
        <taxon>Bacteria</taxon>
        <taxon>Bacillati</taxon>
        <taxon>Bacillota</taxon>
        <taxon>Bacilli</taxon>
        <taxon>Bacillales</taxon>
        <taxon>Bacillaceae</taxon>
        <taxon>Neobacillus</taxon>
    </lineage>
</organism>
<accession>A0ABS1TNM7</accession>
<name>A0ABS1TNM7_9BACI</name>
<dbReference type="EMBL" id="JAESWB010000168">
    <property type="protein sequence ID" value="MBL4952930.1"/>
    <property type="molecule type" value="Genomic_DNA"/>
</dbReference>
<evidence type="ECO:0000259" key="3">
    <source>
        <dbReference type="Pfam" id="PF00535"/>
    </source>
</evidence>
<evidence type="ECO:0000313" key="6">
    <source>
        <dbReference type="Proteomes" id="UP000623967"/>
    </source>
</evidence>
<dbReference type="InterPro" id="IPR029044">
    <property type="entry name" value="Nucleotide-diphossugar_trans"/>
</dbReference>
<dbReference type="Gene3D" id="3.90.550.10">
    <property type="entry name" value="Spore Coat Polysaccharide Biosynthesis Protein SpsA, Chain A"/>
    <property type="match status" value="1"/>
</dbReference>
<keyword evidence="1" id="KW-0802">TPR repeat</keyword>
<dbReference type="PANTHER" id="PTHR43630:SF2">
    <property type="entry name" value="GLYCOSYLTRANSFERASE"/>
    <property type="match status" value="1"/>
</dbReference>
<feature type="coiled-coil region" evidence="2">
    <location>
        <begin position="671"/>
        <end position="705"/>
    </location>
</feature>
<dbReference type="Pfam" id="PF00535">
    <property type="entry name" value="Glycos_transf_2"/>
    <property type="match status" value="1"/>
</dbReference>
<dbReference type="Pfam" id="PF00132">
    <property type="entry name" value="Hexapep"/>
    <property type="match status" value="1"/>
</dbReference>
<dbReference type="CDD" id="cd04647">
    <property type="entry name" value="LbH_MAT_like"/>
    <property type="match status" value="1"/>
</dbReference>
<comment type="caution">
    <text evidence="5">The sequence shown here is derived from an EMBL/GenBank/DDBJ whole genome shotgun (WGS) entry which is preliminary data.</text>
</comment>
<dbReference type="InterPro" id="IPR001451">
    <property type="entry name" value="Hexapep"/>
</dbReference>
<dbReference type="InterPro" id="IPR001173">
    <property type="entry name" value="Glyco_trans_2-like"/>
</dbReference>
<dbReference type="InterPro" id="IPR011004">
    <property type="entry name" value="Trimer_LpxA-like_sf"/>
</dbReference>
<evidence type="ECO:0000313" key="5">
    <source>
        <dbReference type="EMBL" id="MBL4952930.1"/>
    </source>
</evidence>
<dbReference type="Pfam" id="PF13181">
    <property type="entry name" value="TPR_8"/>
    <property type="match status" value="1"/>
</dbReference>
<feature type="domain" description="Polysaccharide pyruvyl transferase" evidence="4">
    <location>
        <begin position="715"/>
        <end position="981"/>
    </location>
</feature>
<gene>
    <name evidence="5" type="ORF">JK635_11975</name>
</gene>
<dbReference type="Pfam" id="PF04230">
    <property type="entry name" value="PS_pyruv_trans"/>
    <property type="match status" value="1"/>
</dbReference>
<keyword evidence="5" id="KW-0808">Transferase</keyword>